<protein>
    <submittedName>
        <fullName evidence="2">Uncharacterized protein</fullName>
    </submittedName>
</protein>
<keyword evidence="3" id="KW-1185">Reference proteome</keyword>
<feature type="transmembrane region" description="Helical" evidence="1">
    <location>
        <begin position="30"/>
        <end position="49"/>
    </location>
</feature>
<dbReference type="AlphaFoldDB" id="A0A0V1KRM6"/>
<gene>
    <name evidence="2" type="ORF">T02_5179</name>
</gene>
<keyword evidence="1" id="KW-0812">Transmembrane</keyword>
<name>A0A0V1KRM6_9BILA</name>
<organism evidence="2 3">
    <name type="scientific">Trichinella nativa</name>
    <dbReference type="NCBI Taxonomy" id="6335"/>
    <lineage>
        <taxon>Eukaryota</taxon>
        <taxon>Metazoa</taxon>
        <taxon>Ecdysozoa</taxon>
        <taxon>Nematoda</taxon>
        <taxon>Enoplea</taxon>
        <taxon>Dorylaimia</taxon>
        <taxon>Trichinellida</taxon>
        <taxon>Trichinellidae</taxon>
        <taxon>Trichinella</taxon>
    </lineage>
</organism>
<evidence type="ECO:0000256" key="1">
    <source>
        <dbReference type="SAM" id="Phobius"/>
    </source>
</evidence>
<accession>A0A0V1KRM6</accession>
<reference evidence="2 3" key="1">
    <citation type="submission" date="2015-05" db="EMBL/GenBank/DDBJ databases">
        <title>Evolution of Trichinella species and genotypes.</title>
        <authorList>
            <person name="Korhonen P.K."/>
            <person name="Edoardo P."/>
            <person name="Giuseppe L.R."/>
            <person name="Gasser R.B."/>
        </authorList>
    </citation>
    <scope>NUCLEOTIDE SEQUENCE [LARGE SCALE GENOMIC DNA]</scope>
    <source>
        <strain evidence="2">ISS10</strain>
    </source>
</reference>
<proteinExistence type="predicted"/>
<keyword evidence="1" id="KW-1133">Transmembrane helix</keyword>
<evidence type="ECO:0000313" key="2">
    <source>
        <dbReference type="EMBL" id="KRZ49936.1"/>
    </source>
</evidence>
<comment type="caution">
    <text evidence="2">The sequence shown here is derived from an EMBL/GenBank/DDBJ whole genome shotgun (WGS) entry which is preliminary data.</text>
</comment>
<dbReference type="EMBL" id="JYDW01000287">
    <property type="protein sequence ID" value="KRZ49936.1"/>
    <property type="molecule type" value="Genomic_DNA"/>
</dbReference>
<keyword evidence="1" id="KW-0472">Membrane</keyword>
<dbReference type="Proteomes" id="UP000054721">
    <property type="component" value="Unassembled WGS sequence"/>
</dbReference>
<sequence length="73" mass="7974">MKNCGQTVAIRKMESNVSTAFGIPPSSHEILTITAFALLSTLVLIRLLLSAVSHEERLTMQSRSPFSCSDVHT</sequence>
<dbReference type="OrthoDB" id="10424370at2759"/>
<evidence type="ECO:0000313" key="3">
    <source>
        <dbReference type="Proteomes" id="UP000054721"/>
    </source>
</evidence>